<evidence type="ECO:0000256" key="1">
    <source>
        <dbReference type="SAM" id="MobiDB-lite"/>
    </source>
</evidence>
<feature type="domain" description="HTH merR-type" evidence="3">
    <location>
        <begin position="11"/>
        <end position="55"/>
    </location>
</feature>
<dbReference type="Gene3D" id="1.10.1660.10">
    <property type="match status" value="1"/>
</dbReference>
<organism evidence="4 5">
    <name type="scientific">Candidatus Woesebacteria bacterium RBG_16_42_24</name>
    <dbReference type="NCBI Taxonomy" id="1802485"/>
    <lineage>
        <taxon>Bacteria</taxon>
        <taxon>Candidatus Woeseibacteriota</taxon>
    </lineage>
</organism>
<feature type="transmembrane region" description="Helical" evidence="2">
    <location>
        <begin position="184"/>
        <end position="204"/>
    </location>
</feature>
<evidence type="ECO:0000259" key="3">
    <source>
        <dbReference type="PROSITE" id="PS50937"/>
    </source>
</evidence>
<dbReference type="AlphaFoldDB" id="A0A1F7XKY2"/>
<dbReference type="CDD" id="cd04762">
    <property type="entry name" value="HTH_MerR-trunc"/>
    <property type="match status" value="1"/>
</dbReference>
<proteinExistence type="predicted"/>
<name>A0A1F7XKY2_9BACT</name>
<reference evidence="4 5" key="1">
    <citation type="journal article" date="2016" name="Nat. Commun.">
        <title>Thousands of microbial genomes shed light on interconnected biogeochemical processes in an aquifer system.</title>
        <authorList>
            <person name="Anantharaman K."/>
            <person name="Brown C.T."/>
            <person name="Hug L.A."/>
            <person name="Sharon I."/>
            <person name="Castelle C.J."/>
            <person name="Probst A.J."/>
            <person name="Thomas B.C."/>
            <person name="Singh A."/>
            <person name="Wilkins M.J."/>
            <person name="Karaoz U."/>
            <person name="Brodie E.L."/>
            <person name="Williams K.H."/>
            <person name="Hubbard S.S."/>
            <person name="Banfield J.F."/>
        </authorList>
    </citation>
    <scope>NUCLEOTIDE SEQUENCE [LARGE SCALE GENOMIC DNA]</scope>
</reference>
<accession>A0A1F7XKY2</accession>
<feature type="compositionally biased region" description="Pro residues" evidence="1">
    <location>
        <begin position="83"/>
        <end position="92"/>
    </location>
</feature>
<keyword evidence="2" id="KW-0812">Transmembrane</keyword>
<dbReference type="Proteomes" id="UP000177382">
    <property type="component" value="Unassembled WGS sequence"/>
</dbReference>
<keyword evidence="2" id="KW-1133">Transmembrane helix</keyword>
<dbReference type="Pfam" id="PF00376">
    <property type="entry name" value="MerR"/>
    <property type="match status" value="1"/>
</dbReference>
<dbReference type="SUPFAM" id="SSF46955">
    <property type="entry name" value="Putative DNA-binding domain"/>
    <property type="match status" value="1"/>
</dbReference>
<dbReference type="InterPro" id="IPR000551">
    <property type="entry name" value="MerR-type_HTH_dom"/>
</dbReference>
<dbReference type="STRING" id="1802485.A2V97_02570"/>
<sequence>MQDTSESLIMHLSIGKASKYLGVSIDTLRRWEKKEKISSHRSPGGHRYFLKEDLDQVFRPKKKEKPNLVTEAPIQDRQEYTPPSLPEAPQPPIEAEINIPVNEPLSWQGSEPSETPQEEPLVLNESVSVEVPTAPSYQPPYVEEIPSTPAPTAEAQSSNSEETLLSIKENIIGKLPQKRTVTKIYFIFLGLFLLVDAFLFFYWVGLKGNSFLSPLP</sequence>
<comment type="caution">
    <text evidence="4">The sequence shown here is derived from an EMBL/GenBank/DDBJ whole genome shotgun (WGS) entry which is preliminary data.</text>
</comment>
<dbReference type="GO" id="GO:0003677">
    <property type="term" value="F:DNA binding"/>
    <property type="evidence" value="ECO:0007669"/>
    <property type="project" value="InterPro"/>
</dbReference>
<evidence type="ECO:0000313" key="4">
    <source>
        <dbReference type="EMBL" id="OGM15650.1"/>
    </source>
</evidence>
<dbReference type="GO" id="GO:0006355">
    <property type="term" value="P:regulation of DNA-templated transcription"/>
    <property type="evidence" value="ECO:0007669"/>
    <property type="project" value="InterPro"/>
</dbReference>
<dbReference type="InterPro" id="IPR009061">
    <property type="entry name" value="DNA-bd_dom_put_sf"/>
</dbReference>
<dbReference type="EMBL" id="MGFX01000001">
    <property type="protein sequence ID" value="OGM15650.1"/>
    <property type="molecule type" value="Genomic_DNA"/>
</dbReference>
<keyword evidence="2" id="KW-0472">Membrane</keyword>
<dbReference type="NCBIfam" id="TIGR01764">
    <property type="entry name" value="excise"/>
    <property type="match status" value="1"/>
</dbReference>
<gene>
    <name evidence="4" type="ORF">A2V97_02570</name>
</gene>
<protein>
    <recommendedName>
        <fullName evidence="3">HTH merR-type domain-containing protein</fullName>
    </recommendedName>
</protein>
<evidence type="ECO:0000256" key="2">
    <source>
        <dbReference type="SAM" id="Phobius"/>
    </source>
</evidence>
<feature type="region of interest" description="Disordered" evidence="1">
    <location>
        <begin position="59"/>
        <end position="92"/>
    </location>
</feature>
<dbReference type="InterPro" id="IPR010093">
    <property type="entry name" value="SinI_DNA-bd"/>
</dbReference>
<dbReference type="PROSITE" id="PS50937">
    <property type="entry name" value="HTH_MERR_2"/>
    <property type="match status" value="1"/>
</dbReference>
<evidence type="ECO:0000313" key="5">
    <source>
        <dbReference type="Proteomes" id="UP000177382"/>
    </source>
</evidence>